<evidence type="ECO:0000313" key="1">
    <source>
        <dbReference type="EMBL" id="BAH95749.1"/>
    </source>
</evidence>
<proteinExistence type="predicted"/>
<dbReference type="Proteomes" id="UP000000763">
    <property type="component" value="Chromosome 12"/>
</dbReference>
<dbReference type="KEGG" id="dosa:Os12g0576232"/>
<protein>
    <submittedName>
        <fullName evidence="1">Os12g0576232 protein</fullName>
    </submittedName>
</protein>
<reference evidence="1 2" key="1">
    <citation type="journal article" date="2005" name="Nature">
        <title>The map-based sequence of the rice genome.</title>
        <authorList>
            <consortium name="International rice genome sequencing project (IRGSP)"/>
            <person name="Matsumoto T."/>
            <person name="Wu J."/>
            <person name="Kanamori H."/>
            <person name="Katayose Y."/>
            <person name="Fujisawa M."/>
            <person name="Namiki N."/>
            <person name="Mizuno H."/>
            <person name="Yamamoto K."/>
            <person name="Antonio B.A."/>
            <person name="Baba T."/>
            <person name="Sakata K."/>
            <person name="Nagamura Y."/>
            <person name="Aoki H."/>
            <person name="Arikawa K."/>
            <person name="Arita K."/>
            <person name="Bito T."/>
            <person name="Chiden Y."/>
            <person name="Fujitsuka N."/>
            <person name="Fukunaka R."/>
            <person name="Hamada M."/>
            <person name="Harada C."/>
            <person name="Hayashi A."/>
            <person name="Hijishita S."/>
            <person name="Honda M."/>
            <person name="Hosokawa S."/>
            <person name="Ichikawa Y."/>
            <person name="Idonuma A."/>
            <person name="Iijima M."/>
            <person name="Ikeda M."/>
            <person name="Ikeno M."/>
            <person name="Ito K."/>
            <person name="Ito S."/>
            <person name="Ito T."/>
            <person name="Ito Y."/>
            <person name="Ito Y."/>
            <person name="Iwabuchi A."/>
            <person name="Kamiya K."/>
            <person name="Karasawa W."/>
            <person name="Kurita K."/>
            <person name="Katagiri S."/>
            <person name="Kikuta A."/>
            <person name="Kobayashi H."/>
            <person name="Kobayashi N."/>
            <person name="Machita K."/>
            <person name="Maehara T."/>
            <person name="Masukawa M."/>
            <person name="Mizubayashi T."/>
            <person name="Mukai Y."/>
            <person name="Nagasaki H."/>
            <person name="Nagata Y."/>
            <person name="Naito S."/>
            <person name="Nakashima M."/>
            <person name="Nakama Y."/>
            <person name="Nakamichi Y."/>
            <person name="Nakamura M."/>
            <person name="Meguro A."/>
            <person name="Negishi M."/>
            <person name="Ohta I."/>
            <person name="Ohta T."/>
            <person name="Okamoto M."/>
            <person name="Ono N."/>
            <person name="Saji S."/>
            <person name="Sakaguchi M."/>
            <person name="Sakai K."/>
            <person name="Shibata M."/>
            <person name="Shimokawa T."/>
            <person name="Song J."/>
            <person name="Takazaki Y."/>
            <person name="Terasawa K."/>
            <person name="Tsugane M."/>
            <person name="Tsuji K."/>
            <person name="Ueda S."/>
            <person name="Waki K."/>
            <person name="Yamagata H."/>
            <person name="Yamamoto M."/>
            <person name="Yamamoto S."/>
            <person name="Yamane H."/>
            <person name="Yoshiki S."/>
            <person name="Yoshihara R."/>
            <person name="Yukawa K."/>
            <person name="Zhong H."/>
            <person name="Yano M."/>
            <person name="Yuan Q."/>
            <person name="Ouyang S."/>
            <person name="Liu J."/>
            <person name="Jones K.M."/>
            <person name="Gansberger K."/>
            <person name="Moffat K."/>
            <person name="Hill J."/>
            <person name="Bera J."/>
            <person name="Fadrosh D."/>
            <person name="Jin S."/>
            <person name="Johri S."/>
            <person name="Kim M."/>
            <person name="Overton L."/>
            <person name="Reardon M."/>
            <person name="Tsitrin T."/>
            <person name="Vuong H."/>
            <person name="Weaver B."/>
            <person name="Ciecko A."/>
            <person name="Tallon L."/>
            <person name="Jackson J."/>
            <person name="Pai G."/>
            <person name="Aken S.V."/>
            <person name="Utterback T."/>
            <person name="Reidmuller S."/>
            <person name="Feldblyum T."/>
            <person name="Hsiao J."/>
            <person name="Zismann V."/>
            <person name="Iobst S."/>
            <person name="de Vazeille A.R."/>
            <person name="Buell C.R."/>
            <person name="Ying K."/>
            <person name="Li Y."/>
            <person name="Lu T."/>
            <person name="Huang Y."/>
            <person name="Zhao Q."/>
            <person name="Feng Q."/>
            <person name="Zhang L."/>
            <person name="Zhu J."/>
            <person name="Weng Q."/>
            <person name="Mu J."/>
            <person name="Lu Y."/>
            <person name="Fan D."/>
            <person name="Liu Y."/>
            <person name="Guan J."/>
            <person name="Zhang Y."/>
            <person name="Yu S."/>
            <person name="Liu X."/>
            <person name="Zhang Y."/>
            <person name="Hong G."/>
            <person name="Han B."/>
            <person name="Choisne N."/>
            <person name="Demange N."/>
            <person name="Orjeda G."/>
            <person name="Samain S."/>
            <person name="Cattolico L."/>
            <person name="Pelletier E."/>
            <person name="Couloux A."/>
            <person name="Segurens B."/>
            <person name="Wincker P."/>
            <person name="D'Hont A."/>
            <person name="Scarpelli C."/>
            <person name="Weissenbach J."/>
            <person name="Salanoubat M."/>
            <person name="Quetier F."/>
            <person name="Yu Y."/>
            <person name="Kim H.R."/>
            <person name="Rambo T."/>
            <person name="Currie J."/>
            <person name="Collura K."/>
            <person name="Luo M."/>
            <person name="Yang T."/>
            <person name="Ammiraju J.S.S."/>
            <person name="Engler F."/>
            <person name="Soderlund C."/>
            <person name="Wing R.A."/>
            <person name="Palmer L.E."/>
            <person name="de la Bastide M."/>
            <person name="Spiegel L."/>
            <person name="Nascimento L."/>
            <person name="Zutavern T."/>
            <person name="O'Shaughnessy A."/>
            <person name="Dike S."/>
            <person name="Dedhia N."/>
            <person name="Preston R."/>
            <person name="Balija V."/>
            <person name="McCombie W.R."/>
            <person name="Chow T."/>
            <person name="Chen H."/>
            <person name="Chung M."/>
            <person name="Chen C."/>
            <person name="Shaw J."/>
            <person name="Wu H."/>
            <person name="Hsiao K."/>
            <person name="Chao Y."/>
            <person name="Chu M."/>
            <person name="Cheng C."/>
            <person name="Hour A."/>
            <person name="Lee P."/>
            <person name="Lin S."/>
            <person name="Lin Y."/>
            <person name="Liou J."/>
            <person name="Liu S."/>
            <person name="Hsing Y."/>
            <person name="Raghuvanshi S."/>
            <person name="Mohanty A."/>
            <person name="Bharti A.K."/>
            <person name="Gaur A."/>
            <person name="Gupta V."/>
            <person name="Kumar D."/>
            <person name="Ravi V."/>
            <person name="Vij S."/>
            <person name="Kapur A."/>
            <person name="Khurana P."/>
            <person name="Khurana P."/>
            <person name="Khurana J.P."/>
            <person name="Tyagi A.K."/>
            <person name="Gaikwad K."/>
            <person name="Singh A."/>
            <person name="Dalal V."/>
            <person name="Srivastava S."/>
            <person name="Dixit A."/>
            <person name="Pal A.K."/>
            <person name="Ghazi I.A."/>
            <person name="Yadav M."/>
            <person name="Pandit A."/>
            <person name="Bhargava A."/>
            <person name="Sureshbabu K."/>
            <person name="Batra K."/>
            <person name="Sharma T.R."/>
            <person name="Mohapatra T."/>
            <person name="Singh N.K."/>
            <person name="Messing J."/>
            <person name="Nelson A.B."/>
            <person name="Fuks G."/>
            <person name="Kavchok S."/>
            <person name="Keizer G."/>
            <person name="Linton E."/>
            <person name="Llaca V."/>
            <person name="Song R."/>
            <person name="Tanyolac B."/>
            <person name="Young S."/>
            <person name="Ho-Il K."/>
            <person name="Hahn J.H."/>
            <person name="Sangsakoo G."/>
            <person name="Vanavichit A."/>
            <person name="de Mattos Luiz.A.T."/>
            <person name="Zimmer P.D."/>
            <person name="Malone G."/>
            <person name="Dellagostin O."/>
            <person name="de Oliveira A.C."/>
            <person name="Bevan M."/>
            <person name="Bancroft I."/>
            <person name="Minx P."/>
            <person name="Cordum H."/>
            <person name="Wilson R."/>
            <person name="Cheng Z."/>
            <person name="Jin W."/>
            <person name="Jiang J."/>
            <person name="Leong S.A."/>
            <person name="Iwama H."/>
            <person name="Gojobori T."/>
            <person name="Itoh T."/>
            <person name="Niimura Y."/>
            <person name="Fujii Y."/>
            <person name="Habara T."/>
            <person name="Sakai H."/>
            <person name="Sato Y."/>
            <person name="Wilson G."/>
            <person name="Kumar K."/>
            <person name="McCouch S."/>
            <person name="Juretic N."/>
            <person name="Hoen D."/>
            <person name="Wright S."/>
            <person name="Bruskiewich R."/>
            <person name="Bureau T."/>
            <person name="Miyao A."/>
            <person name="Hirochika H."/>
            <person name="Nishikawa T."/>
            <person name="Kadowaki K."/>
            <person name="Sugiura M."/>
            <person name="Burr B."/>
            <person name="Sasaki T."/>
        </authorList>
    </citation>
    <scope>NUCLEOTIDE SEQUENCE [LARGE SCALE GENOMIC DNA]</scope>
    <source>
        <strain evidence="2">cv. Nipponbare</strain>
    </source>
</reference>
<accession>C7J9E2</accession>
<gene>
    <name evidence="1" type="ordered locus">Os12g0576232</name>
</gene>
<evidence type="ECO:0000313" key="2">
    <source>
        <dbReference type="Proteomes" id="UP000000763"/>
    </source>
</evidence>
<name>C7J9E2_ORYSJ</name>
<sequence length="115" mass="13840">MSGYKTTIGSFILVQSHLKFQLISVYKIRHGNTHFQFIQTRKHTPFSITPFNLYRNTHFQFIQTRKHTPFSITPFNLYRDKNIHLFQFIMGGNTHLLNLYRHENIHLFQSLLFNL</sequence>
<dbReference type="AlphaFoldDB" id="C7J9E2"/>
<reference evidence="2" key="2">
    <citation type="journal article" date="2008" name="Nucleic Acids Res.">
        <title>The rice annotation project database (RAP-DB): 2008 update.</title>
        <authorList>
            <consortium name="The rice annotation project (RAP)"/>
        </authorList>
    </citation>
    <scope>GENOME REANNOTATION</scope>
    <source>
        <strain evidence="2">cv. Nipponbare</strain>
    </source>
</reference>
<dbReference type="EMBL" id="AP008218">
    <property type="protein sequence ID" value="BAH95749.1"/>
    <property type="molecule type" value="Genomic_DNA"/>
</dbReference>
<organism evidence="1 2">
    <name type="scientific">Oryza sativa subsp. japonica</name>
    <name type="common">Rice</name>
    <dbReference type="NCBI Taxonomy" id="39947"/>
    <lineage>
        <taxon>Eukaryota</taxon>
        <taxon>Viridiplantae</taxon>
        <taxon>Streptophyta</taxon>
        <taxon>Embryophyta</taxon>
        <taxon>Tracheophyta</taxon>
        <taxon>Spermatophyta</taxon>
        <taxon>Magnoliopsida</taxon>
        <taxon>Liliopsida</taxon>
        <taxon>Poales</taxon>
        <taxon>Poaceae</taxon>
        <taxon>BOP clade</taxon>
        <taxon>Oryzoideae</taxon>
        <taxon>Oryzeae</taxon>
        <taxon>Oryzinae</taxon>
        <taxon>Oryza</taxon>
        <taxon>Oryza sativa</taxon>
    </lineage>
</organism>